<organism evidence="4">
    <name type="scientific">marine metagenome</name>
    <dbReference type="NCBI Taxonomy" id="408172"/>
    <lineage>
        <taxon>unclassified sequences</taxon>
        <taxon>metagenomes</taxon>
        <taxon>ecological metagenomes</taxon>
    </lineage>
</organism>
<sequence length="276" mass="29767">MLKELLKRDYVILDGAMGTNLFRKGLTSGECPESWNIDNPKKIFEIHEGFVDAGSDIIVTNTFGGNQFRLKLHQLESKVKELNFAGAQIARECAGKKVFVAGSVGPSGEILEPLGSLSYELAVKGFGQQCLALTEGGVDMLWIESFSDLKEIKAAIEGSMQTGLPIVVTMSFDTAGKTMMGVSAHEFVSFINKQHNVFAYGANCGLGFDELLQTVGEMQNAGGKNIVAKGNFGIPVFHHGLIKYNTTEKSLLDYAVKARNMGALFIGGCCGTEAKH</sequence>
<dbReference type="GO" id="GO:0005829">
    <property type="term" value="C:cytosol"/>
    <property type="evidence" value="ECO:0007669"/>
    <property type="project" value="TreeGrafter"/>
</dbReference>
<dbReference type="Gene3D" id="3.20.20.330">
    <property type="entry name" value="Homocysteine-binding-like domain"/>
    <property type="match status" value="1"/>
</dbReference>
<dbReference type="InterPro" id="IPR017226">
    <property type="entry name" value="BHMT-like"/>
</dbReference>
<accession>A0A382U661</accession>
<name>A0A382U661_9ZZZZ</name>
<keyword evidence="2" id="KW-0808">Transferase</keyword>
<proteinExistence type="predicted"/>
<dbReference type="PROSITE" id="PS50970">
    <property type="entry name" value="HCY"/>
    <property type="match status" value="1"/>
</dbReference>
<dbReference type="EMBL" id="UINC01141815">
    <property type="protein sequence ID" value="SVD29780.1"/>
    <property type="molecule type" value="Genomic_DNA"/>
</dbReference>
<gene>
    <name evidence="4" type="ORF">METZ01_LOCUS382634</name>
</gene>
<evidence type="ECO:0000256" key="2">
    <source>
        <dbReference type="ARBA" id="ARBA00022679"/>
    </source>
</evidence>
<dbReference type="Pfam" id="PF02574">
    <property type="entry name" value="S-methyl_trans"/>
    <property type="match status" value="1"/>
</dbReference>
<dbReference type="InterPro" id="IPR050554">
    <property type="entry name" value="Met_Synthase/Corrinoid"/>
</dbReference>
<evidence type="ECO:0000259" key="3">
    <source>
        <dbReference type="PROSITE" id="PS50970"/>
    </source>
</evidence>
<dbReference type="InterPro" id="IPR003726">
    <property type="entry name" value="HCY_dom"/>
</dbReference>
<dbReference type="SUPFAM" id="SSF82282">
    <property type="entry name" value="Homocysteine S-methyltransferase"/>
    <property type="match status" value="1"/>
</dbReference>
<reference evidence="4" key="1">
    <citation type="submission" date="2018-05" db="EMBL/GenBank/DDBJ databases">
        <authorList>
            <person name="Lanie J.A."/>
            <person name="Ng W.-L."/>
            <person name="Kazmierczak K.M."/>
            <person name="Andrzejewski T.M."/>
            <person name="Davidsen T.M."/>
            <person name="Wayne K.J."/>
            <person name="Tettelin H."/>
            <person name="Glass J.I."/>
            <person name="Rusch D."/>
            <person name="Podicherti R."/>
            <person name="Tsui H.-C.T."/>
            <person name="Winkler M.E."/>
        </authorList>
    </citation>
    <scope>NUCLEOTIDE SEQUENCE</scope>
</reference>
<feature type="non-terminal residue" evidence="4">
    <location>
        <position position="276"/>
    </location>
</feature>
<keyword evidence="1" id="KW-0489">Methyltransferase</keyword>
<evidence type="ECO:0000256" key="1">
    <source>
        <dbReference type="ARBA" id="ARBA00022603"/>
    </source>
</evidence>
<dbReference type="InterPro" id="IPR036589">
    <property type="entry name" value="HCY_dom_sf"/>
</dbReference>
<dbReference type="PANTHER" id="PTHR45833">
    <property type="entry name" value="METHIONINE SYNTHASE"/>
    <property type="match status" value="1"/>
</dbReference>
<dbReference type="GO" id="GO:0008705">
    <property type="term" value="F:methionine synthase activity"/>
    <property type="evidence" value="ECO:0007669"/>
    <property type="project" value="TreeGrafter"/>
</dbReference>
<dbReference type="PIRSF" id="PIRSF037505">
    <property type="entry name" value="Betaine_HMT"/>
    <property type="match status" value="1"/>
</dbReference>
<dbReference type="AlphaFoldDB" id="A0A382U661"/>
<dbReference type="GO" id="GO:0032259">
    <property type="term" value="P:methylation"/>
    <property type="evidence" value="ECO:0007669"/>
    <property type="project" value="UniProtKB-KW"/>
</dbReference>
<dbReference type="GO" id="GO:0008270">
    <property type="term" value="F:zinc ion binding"/>
    <property type="evidence" value="ECO:0007669"/>
    <property type="project" value="InterPro"/>
</dbReference>
<dbReference type="NCBIfam" id="NF005718">
    <property type="entry name" value="PRK07534.1"/>
    <property type="match status" value="1"/>
</dbReference>
<dbReference type="PANTHER" id="PTHR45833:SF2">
    <property type="entry name" value="BIFUNCTIONAL HOMOCYSTEINE S-METHYLTRANSFERASE_5,10-METHYLENETETRAHYDROFOLATE REDUCTASE"/>
    <property type="match status" value="1"/>
</dbReference>
<evidence type="ECO:0000313" key="4">
    <source>
        <dbReference type="EMBL" id="SVD29780.1"/>
    </source>
</evidence>
<protein>
    <recommendedName>
        <fullName evidence="3">Hcy-binding domain-containing protein</fullName>
    </recommendedName>
</protein>
<feature type="domain" description="Hcy-binding" evidence="3">
    <location>
        <begin position="1"/>
        <end position="276"/>
    </location>
</feature>